<keyword evidence="13 18" id="KW-0472">Membrane</keyword>
<evidence type="ECO:0000256" key="13">
    <source>
        <dbReference type="ARBA" id="ARBA00023136"/>
    </source>
</evidence>
<evidence type="ECO:0000256" key="14">
    <source>
        <dbReference type="ARBA" id="ARBA00023180"/>
    </source>
</evidence>
<dbReference type="EC" id="3.4.17.21" evidence="16"/>
<protein>
    <recommendedName>
        <fullName evidence="16">glutamate carboxypeptidase II</fullName>
        <ecNumber evidence="16">3.4.17.21</ecNumber>
    </recommendedName>
</protein>
<evidence type="ECO:0000256" key="16">
    <source>
        <dbReference type="ARBA" id="ARBA00066561"/>
    </source>
</evidence>
<evidence type="ECO:0000256" key="11">
    <source>
        <dbReference type="ARBA" id="ARBA00022989"/>
    </source>
</evidence>
<evidence type="ECO:0000256" key="15">
    <source>
        <dbReference type="ARBA" id="ARBA00052003"/>
    </source>
</evidence>
<keyword evidence="12" id="KW-0482">Metalloprotease</keyword>
<name>A0AA35TRF2_GEOBA</name>
<keyword evidence="10" id="KW-0735">Signal-anchor</keyword>
<dbReference type="InterPro" id="IPR036757">
    <property type="entry name" value="TFR-like_dimer_dom_sf"/>
</dbReference>
<dbReference type="InterPro" id="IPR007365">
    <property type="entry name" value="TFR-like_dimer_dom"/>
</dbReference>
<dbReference type="CDD" id="cd08022">
    <property type="entry name" value="M28_PSMA_like"/>
    <property type="match status" value="1"/>
</dbReference>
<dbReference type="Gene3D" id="3.50.30.30">
    <property type="match status" value="1"/>
</dbReference>
<evidence type="ECO:0000256" key="18">
    <source>
        <dbReference type="SAM" id="Phobius"/>
    </source>
</evidence>
<evidence type="ECO:0000256" key="10">
    <source>
        <dbReference type="ARBA" id="ARBA00022968"/>
    </source>
</evidence>
<feature type="transmembrane region" description="Helical" evidence="18">
    <location>
        <begin position="27"/>
        <end position="47"/>
    </location>
</feature>
<evidence type="ECO:0000313" key="22">
    <source>
        <dbReference type="Proteomes" id="UP001174909"/>
    </source>
</evidence>
<evidence type="ECO:0000256" key="17">
    <source>
        <dbReference type="SAM" id="MobiDB-lite"/>
    </source>
</evidence>
<feature type="region of interest" description="Disordered" evidence="17">
    <location>
        <begin position="917"/>
        <end position="962"/>
    </location>
</feature>
<dbReference type="Pfam" id="PF04389">
    <property type="entry name" value="Peptidase_M28"/>
    <property type="match status" value="1"/>
</dbReference>
<evidence type="ECO:0000256" key="7">
    <source>
        <dbReference type="ARBA" id="ARBA00022723"/>
    </source>
</evidence>
<dbReference type="SUPFAM" id="SSF53187">
    <property type="entry name" value="Zn-dependent exopeptidases"/>
    <property type="match status" value="1"/>
</dbReference>
<evidence type="ECO:0000256" key="5">
    <source>
        <dbReference type="ARBA" id="ARBA00022670"/>
    </source>
</evidence>
<accession>A0AA35TRF2</accession>
<dbReference type="Proteomes" id="UP001174909">
    <property type="component" value="Unassembled WGS sequence"/>
</dbReference>
<keyword evidence="8" id="KW-0378">Hydrolase</keyword>
<evidence type="ECO:0000256" key="2">
    <source>
        <dbReference type="ARBA" id="ARBA00004606"/>
    </source>
</evidence>
<dbReference type="Gene3D" id="3.40.630.10">
    <property type="entry name" value="Zn peptidases"/>
    <property type="match status" value="1"/>
</dbReference>
<sequence>MDDSGEDRDLLDPTVIKAPGRGERKKWPVAAVFVCTTVVVTVLLLGAGELTEKPHIAGNVSDMEVAMLIYNRWKGYKTFDRVELANYTVLLQYPGNSSSPNRLELRESGGKVVYTAATRQEKPLLPQERDPSVAPPFNAYSGTGNVSGPLVYVNYGRLEDFYYLNTTLNISLDGYVCIIRYGKIYRGDKVTLNTERVQILPSKLSCLPGRAKWGIGVIIYSDPADYAPRGGPLVFPNGTSLPPSGVQRGSLFQRNGDPLTPGVPAIPGIFRRDYEEDVVKKGYAPSIPVQPISYGDAIHFMNQLTEYRAPVNLNWTGQLNLSCYYILQSPNNTNETYLEVNNYLVHRNITNVIATVYGSVEPDRYVLLGNHHDAWTFGAVDPNSGTAVLMELARALSDLRSKDWRPGRTILLCSWDAEEYGLIGSYEWTEEHAKILGANAVAYLNVDVAIDGIYSFNAAATPLLIQPIYTATKTTKCPNKGFATVYDEWLHYQPNPTNSAPQVPGLGSGSDYTSFLQGFGITCSDMNYRYFDPIGYPVYHSVHDNFFYEANLTDPSFSHHTAVGLVWGKVALSLATSPVLPYDPRDYSTALTNIMAGLVEEYGEVLSSQNISLDYLNSSIREFTMSAECLWEELQKVSGDPSDLSRVRRLNDQLMQLERAFIVPEGLPGRPYYKHVVYAPSSVNQYGSSLFPGVSDAIFAAMEWGGSWDLVREQLDLVRVHILYASQIMTQSLDNTIAFTTVGKDTEDLEQWTSCSGQHFEPRSLYSRLQSKVALLHSTNGDYRPLRPKYGTYEYLPPQRWLSALQYGAVVFLYHPCTPPDQVSQLKQLARSCLWRHFVSPYPLLDSEWPMAVVSWGCVLRVKWVESEAIKKWVESHALRTPQTAEFANDGTYDEGLIQPADKVELLNGDEAVCPSPPPPTTILPSSTNTTNSSKPTCPNTATSTNSSHNKTDSDCSLPPTPTFNPAPASNLPLHHHFGYTVLMCVAGAALLLVILVSALNLCCCSATRRRRRRARYKSVSKFFPFSYGEQLDADGGSDGVSVAIPEYGLPKSGRAEREMLLNESDEDEI</sequence>
<evidence type="ECO:0000256" key="4">
    <source>
        <dbReference type="ARBA" id="ARBA00022645"/>
    </source>
</evidence>
<keyword evidence="5" id="KW-0645">Protease</keyword>
<comment type="caution">
    <text evidence="21">The sequence shown here is derived from an EMBL/GenBank/DDBJ whole genome shotgun (WGS) entry which is preliminary data.</text>
</comment>
<proteinExistence type="inferred from homology"/>
<evidence type="ECO:0000256" key="6">
    <source>
        <dbReference type="ARBA" id="ARBA00022692"/>
    </source>
</evidence>
<evidence type="ECO:0000256" key="3">
    <source>
        <dbReference type="ARBA" id="ARBA00005634"/>
    </source>
</evidence>
<dbReference type="GO" id="GO:0004181">
    <property type="term" value="F:metallocarboxypeptidase activity"/>
    <property type="evidence" value="ECO:0007669"/>
    <property type="project" value="UniProtKB-EC"/>
</dbReference>
<keyword evidence="11 18" id="KW-1133">Transmembrane helix</keyword>
<feature type="domain" description="Transferrin receptor-like dimerisation" evidence="19">
    <location>
        <begin position="611"/>
        <end position="729"/>
    </location>
</feature>
<dbReference type="FunFam" id="1.20.930.40:FF:000001">
    <property type="entry name" value="N-acetylated-alpha-linked acidic dipeptidase 2"/>
    <property type="match status" value="1"/>
</dbReference>
<feature type="transmembrane region" description="Helical" evidence="18">
    <location>
        <begin position="978"/>
        <end position="1004"/>
    </location>
</feature>
<dbReference type="SUPFAM" id="SSF47672">
    <property type="entry name" value="Transferrin receptor-like dimerisation domain"/>
    <property type="match status" value="1"/>
</dbReference>
<keyword evidence="7" id="KW-0479">Metal-binding</keyword>
<organism evidence="21 22">
    <name type="scientific">Geodia barretti</name>
    <name type="common">Barrett's horny sponge</name>
    <dbReference type="NCBI Taxonomy" id="519541"/>
    <lineage>
        <taxon>Eukaryota</taxon>
        <taxon>Metazoa</taxon>
        <taxon>Porifera</taxon>
        <taxon>Demospongiae</taxon>
        <taxon>Heteroscleromorpha</taxon>
        <taxon>Tetractinellida</taxon>
        <taxon>Astrophorina</taxon>
        <taxon>Geodiidae</taxon>
        <taxon>Geodia</taxon>
    </lineage>
</organism>
<dbReference type="InterPro" id="IPR007484">
    <property type="entry name" value="Peptidase_M28"/>
</dbReference>
<keyword evidence="6 18" id="KW-0812">Transmembrane</keyword>
<feature type="domain" description="Peptidase M28" evidence="20">
    <location>
        <begin position="351"/>
        <end position="548"/>
    </location>
</feature>
<dbReference type="InterPro" id="IPR046450">
    <property type="entry name" value="PA_dom_sf"/>
</dbReference>
<dbReference type="GO" id="GO:0006508">
    <property type="term" value="P:proteolysis"/>
    <property type="evidence" value="ECO:0007669"/>
    <property type="project" value="UniProtKB-KW"/>
</dbReference>
<dbReference type="GO" id="GO:0046872">
    <property type="term" value="F:metal ion binding"/>
    <property type="evidence" value="ECO:0007669"/>
    <property type="project" value="UniProtKB-KW"/>
</dbReference>
<comment type="catalytic activity">
    <reaction evidence="15">
        <text>Release of an unsubstituted, C-terminal glutamyl residue, typically from Ac-Asp-Glu or folylpoly-gamma-glutamates.</text>
        <dbReference type="EC" id="3.4.17.21"/>
    </reaction>
</comment>
<dbReference type="InterPro" id="IPR039373">
    <property type="entry name" value="Peptidase_M28B"/>
</dbReference>
<dbReference type="AlphaFoldDB" id="A0AA35TRF2"/>
<dbReference type="InterPro" id="IPR021454">
    <property type="entry name" value="DUF3105"/>
</dbReference>
<evidence type="ECO:0000259" key="19">
    <source>
        <dbReference type="Pfam" id="PF04253"/>
    </source>
</evidence>
<keyword evidence="4" id="KW-0121">Carboxypeptidase</keyword>
<gene>
    <name evidence="21" type="ORF">GBAR_LOCUS28786</name>
</gene>
<evidence type="ECO:0000259" key="20">
    <source>
        <dbReference type="Pfam" id="PF04389"/>
    </source>
</evidence>
<keyword evidence="14" id="KW-0325">Glycoprotein</keyword>
<dbReference type="PANTHER" id="PTHR10404:SF46">
    <property type="entry name" value="VACUOLAR PROTEIN SORTING-ASSOCIATED PROTEIN 70"/>
    <property type="match status" value="1"/>
</dbReference>
<reference evidence="21" key="1">
    <citation type="submission" date="2023-03" db="EMBL/GenBank/DDBJ databases">
        <authorList>
            <person name="Steffen K."/>
            <person name="Cardenas P."/>
        </authorList>
    </citation>
    <scope>NUCLEOTIDE SEQUENCE</scope>
</reference>
<dbReference type="PANTHER" id="PTHR10404">
    <property type="entry name" value="N-ACETYLATED-ALPHA-LINKED ACIDIC DIPEPTIDASE"/>
    <property type="match status" value="1"/>
</dbReference>
<evidence type="ECO:0000256" key="9">
    <source>
        <dbReference type="ARBA" id="ARBA00022833"/>
    </source>
</evidence>
<comment type="similarity">
    <text evidence="3">Belongs to the peptidase M28 family. M28B subfamily.</text>
</comment>
<dbReference type="Pfam" id="PF04253">
    <property type="entry name" value="TFR_dimer"/>
    <property type="match status" value="1"/>
</dbReference>
<feature type="compositionally biased region" description="Low complexity" evidence="17">
    <location>
        <begin position="923"/>
        <end position="941"/>
    </location>
</feature>
<evidence type="ECO:0000256" key="8">
    <source>
        <dbReference type="ARBA" id="ARBA00022801"/>
    </source>
</evidence>
<keyword evidence="9" id="KW-0862">Zinc</keyword>
<dbReference type="Pfam" id="PF11303">
    <property type="entry name" value="DUF3105"/>
    <property type="match status" value="1"/>
</dbReference>
<comment type="cofactor">
    <cofactor evidence="1">
        <name>Zn(2+)</name>
        <dbReference type="ChEBI" id="CHEBI:29105"/>
    </cofactor>
</comment>
<dbReference type="EMBL" id="CASHTH010004028">
    <property type="protein sequence ID" value="CAI8052637.1"/>
    <property type="molecule type" value="Genomic_DNA"/>
</dbReference>
<dbReference type="GO" id="GO:0016020">
    <property type="term" value="C:membrane"/>
    <property type="evidence" value="ECO:0007669"/>
    <property type="project" value="UniProtKB-SubCell"/>
</dbReference>
<evidence type="ECO:0000256" key="12">
    <source>
        <dbReference type="ARBA" id="ARBA00023049"/>
    </source>
</evidence>
<keyword evidence="22" id="KW-1185">Reference proteome</keyword>
<dbReference type="SUPFAM" id="SSF52025">
    <property type="entry name" value="PA domain"/>
    <property type="match status" value="1"/>
</dbReference>
<evidence type="ECO:0000313" key="21">
    <source>
        <dbReference type="EMBL" id="CAI8052637.1"/>
    </source>
</evidence>
<dbReference type="Gene3D" id="1.20.930.40">
    <property type="entry name" value="Transferrin receptor-like, dimerisation domain"/>
    <property type="match status" value="1"/>
</dbReference>
<comment type="subcellular location">
    <subcellularLocation>
        <location evidence="2">Membrane</location>
        <topology evidence="2">Single-pass type II membrane protein</topology>
    </subcellularLocation>
</comment>
<evidence type="ECO:0000256" key="1">
    <source>
        <dbReference type="ARBA" id="ARBA00001947"/>
    </source>
</evidence>
<dbReference type="FunFam" id="3.40.630.10:FF:000009">
    <property type="entry name" value="N-acetylated-alpha-linked acidic dipeptidase 2"/>
    <property type="match status" value="1"/>
</dbReference>